<evidence type="ECO:0000313" key="1">
    <source>
        <dbReference type="Proteomes" id="UP000887580"/>
    </source>
</evidence>
<name>A0AC35GAH5_9BILA</name>
<accession>A0AC35GAH5</accession>
<organism evidence="1 2">
    <name type="scientific">Panagrolaimus sp. PS1159</name>
    <dbReference type="NCBI Taxonomy" id="55785"/>
    <lineage>
        <taxon>Eukaryota</taxon>
        <taxon>Metazoa</taxon>
        <taxon>Ecdysozoa</taxon>
        <taxon>Nematoda</taxon>
        <taxon>Chromadorea</taxon>
        <taxon>Rhabditida</taxon>
        <taxon>Tylenchina</taxon>
        <taxon>Panagrolaimomorpha</taxon>
        <taxon>Panagrolaimoidea</taxon>
        <taxon>Panagrolaimidae</taxon>
        <taxon>Panagrolaimus</taxon>
    </lineage>
</organism>
<evidence type="ECO:0000313" key="2">
    <source>
        <dbReference type="WBParaSite" id="PS1159_v2.g2720.t1"/>
    </source>
</evidence>
<sequence length="1028" mass="114922">MSIYCRNLYRSIPNFLSHKRQNCKTLCRTVAPNTLISKHLEDFSSLFVNNKGTPPTSVKKNAPKSSRHNIVAAFQKRLHTTTISDDMNRVDLYSLPSISRYQPQTTFKDGQQVIVRHNPLMAIKEHEPDDNVLLIMPNNSNVSQKCGDMLLRRRKAIDVEEKEMTGKELIVLDYIPTDIRKHINPATCQCLYEICEANTKPFENLLALAYHLTVTHNRPLNAKEVLRLRKGREGQYLCFLCGTTHGGTDKVKTHIQKEHSDIRELHLQQRRQLFDTQNSKSRRKLDPAIYFEKIRHRSISPSESEIGHETIEESAELPVTEKSAELPVTESMEKQSNDSSLSSNADSQSTSATTLAAIKNGVASAAAAAKKKFPINKKKKRPRLTMKRKKPQISSSSKVQKDSPTEEQPPKLEKQIVVNDEDVEMEEEEEDEKEPESEELEEEETTTPESQIIPELISQTDSMSPPLPSQTRSPSNESEKKKGLVATRSKRTRVPKKFFEFVPNNLKKGQRGSKEPPKKKSRPSEQELITPKQEIVDSDMPILQKEPIKSTTKKAPMLSLKQSKRNARSSTASPVKASASSTPSKSSASKIREVFKSEFDAEGWVTPDSSFAEGLEPATASSQSPKVISKKKLPYTPKAAAAAREGGGSSRRKQRLNISDDHEGNIPKRLESEEKEERTSIKPVDLSTLPIIMTPEDEELFYKPLKPLFKMGTDGNHQCSECGQTFLSQKEGRRHMLTHIRAVRFRCALCDVGAFYCEDMRSHLMNRNCPSLHLVPDKYQGTAIPCMTVKESDELTQIVHQEFPGQFRFTSGKIVTSDNPAPHRPDAKIEESILGPMNHIPYISPIKERPKILSRSNKSPSRLVPVSDSTTVSTPTKSTTTQNETRIVTPLKLVRNKNSEAYDTIASSSTSSKLKLPGFKLLKPASPTNSETLETAPNVEDASESSNQPSTSAPLTIQEPPSAIPPSPPAADEEIVEPEHEHPPQEPSPPPEHQEPEEPNDDTEPLDPIQPAGPHLIGRRSIDPVDPS</sequence>
<dbReference type="WBParaSite" id="PS1159_v2.g2720.t1">
    <property type="protein sequence ID" value="PS1159_v2.g2720.t1"/>
    <property type="gene ID" value="PS1159_v2.g2720"/>
</dbReference>
<dbReference type="Proteomes" id="UP000887580">
    <property type="component" value="Unplaced"/>
</dbReference>
<protein>
    <submittedName>
        <fullName evidence="2">C2H2-type domain-containing protein</fullName>
    </submittedName>
</protein>
<proteinExistence type="predicted"/>
<reference evidence="2" key="1">
    <citation type="submission" date="2022-11" db="UniProtKB">
        <authorList>
            <consortium name="WormBaseParasite"/>
        </authorList>
    </citation>
    <scope>IDENTIFICATION</scope>
</reference>